<evidence type="ECO:0000256" key="1">
    <source>
        <dbReference type="ARBA" id="ARBA00004626"/>
    </source>
</evidence>
<evidence type="ECO:0000256" key="7">
    <source>
        <dbReference type="RuleBase" id="RU004560"/>
    </source>
</evidence>
<name>A0A9N9QHV8_9CUCU</name>
<feature type="compositionally biased region" description="Basic and acidic residues" evidence="8">
    <location>
        <begin position="592"/>
        <end position="606"/>
    </location>
</feature>
<dbReference type="InterPro" id="IPR027417">
    <property type="entry name" value="P-loop_NTPase"/>
</dbReference>
<dbReference type="OrthoDB" id="416553at2759"/>
<evidence type="ECO:0000256" key="4">
    <source>
        <dbReference type="ARBA" id="ARBA00023054"/>
    </source>
</evidence>
<keyword evidence="3 7" id="KW-0547">Nucleotide-binding</keyword>
<organism evidence="10 11">
    <name type="scientific">Ceutorhynchus assimilis</name>
    <name type="common">cabbage seed weevil</name>
    <dbReference type="NCBI Taxonomy" id="467358"/>
    <lineage>
        <taxon>Eukaryota</taxon>
        <taxon>Metazoa</taxon>
        <taxon>Ecdysozoa</taxon>
        <taxon>Arthropoda</taxon>
        <taxon>Hexapoda</taxon>
        <taxon>Insecta</taxon>
        <taxon>Pterygota</taxon>
        <taxon>Neoptera</taxon>
        <taxon>Endopterygota</taxon>
        <taxon>Coleoptera</taxon>
        <taxon>Polyphaga</taxon>
        <taxon>Cucujiformia</taxon>
        <taxon>Curculionidae</taxon>
        <taxon>Ceutorhynchinae</taxon>
        <taxon>Ceutorhynchus</taxon>
    </lineage>
</organism>
<feature type="region of interest" description="Disordered" evidence="8">
    <location>
        <begin position="592"/>
        <end position="614"/>
    </location>
</feature>
<proteinExistence type="inferred from homology"/>
<evidence type="ECO:0000256" key="5">
    <source>
        <dbReference type="ARBA" id="ARBA00023134"/>
    </source>
</evidence>
<keyword evidence="6" id="KW-0131">Cell cycle</keyword>
<evidence type="ECO:0000256" key="2">
    <source>
        <dbReference type="ARBA" id="ARBA00022618"/>
    </source>
</evidence>
<evidence type="ECO:0000256" key="8">
    <source>
        <dbReference type="SAM" id="MobiDB-lite"/>
    </source>
</evidence>
<evidence type="ECO:0000256" key="3">
    <source>
        <dbReference type="ARBA" id="ARBA00022741"/>
    </source>
</evidence>
<dbReference type="Gene3D" id="3.40.50.300">
    <property type="entry name" value="P-loop containing nucleotide triphosphate hydrolases"/>
    <property type="match status" value="1"/>
</dbReference>
<comment type="subcellular location">
    <subcellularLocation>
        <location evidence="1">Cleavage furrow</location>
    </subcellularLocation>
</comment>
<accession>A0A9N9QHV8</accession>
<keyword evidence="2" id="KW-0132">Cell division</keyword>
<feature type="compositionally biased region" description="Polar residues" evidence="8">
    <location>
        <begin position="101"/>
        <end position="117"/>
    </location>
</feature>
<dbReference type="SUPFAM" id="SSF52540">
    <property type="entry name" value="P-loop containing nucleoside triphosphate hydrolases"/>
    <property type="match status" value="1"/>
</dbReference>
<evidence type="ECO:0000256" key="6">
    <source>
        <dbReference type="ARBA" id="ARBA00023306"/>
    </source>
</evidence>
<dbReference type="FunFam" id="3.40.50.300:FF:000162">
    <property type="entry name" value="septin-7 isoform X1"/>
    <property type="match status" value="1"/>
</dbReference>
<dbReference type="Proteomes" id="UP001152799">
    <property type="component" value="Chromosome 6"/>
</dbReference>
<evidence type="ECO:0000313" key="11">
    <source>
        <dbReference type="Proteomes" id="UP001152799"/>
    </source>
</evidence>
<feature type="region of interest" description="Disordered" evidence="8">
    <location>
        <begin position="536"/>
        <end position="564"/>
    </location>
</feature>
<evidence type="ECO:0000313" key="10">
    <source>
        <dbReference type="EMBL" id="CAG9771111.1"/>
    </source>
</evidence>
<feature type="compositionally biased region" description="Polar residues" evidence="8">
    <location>
        <begin position="1"/>
        <end position="42"/>
    </location>
</feature>
<gene>
    <name evidence="10" type="ORF">CEUTPL_LOCUS11553</name>
</gene>
<dbReference type="GO" id="GO:0051301">
    <property type="term" value="P:cell division"/>
    <property type="evidence" value="ECO:0007669"/>
    <property type="project" value="UniProtKB-KW"/>
</dbReference>
<keyword evidence="5 7" id="KW-0342">GTP-binding</keyword>
<dbReference type="InterPro" id="IPR016491">
    <property type="entry name" value="Septin"/>
</dbReference>
<feature type="compositionally biased region" description="Basic and acidic residues" evidence="8">
    <location>
        <begin position="540"/>
        <end position="564"/>
    </location>
</feature>
<sequence>MSATNNPAASPTTNPQQATATIKSRPNIMPSSYMYTSSSALLNRNNTENKPTPPPTLPKYTSSFNAGSSLNRERDKDSIGGSYRLSSLDRLAMRQKFMEQQNPTNGTAQPQMQTNGNGDVGSSALSNKREMFFSGTATTPEQNKDTNRLTKTPSIEKPSIPDKKETQIDGTPKETKDDSSKESSPDIIKERPKIKELDGYVGFANLPNQVYRKAVKKGFEFTLMVVGESGLGKSTLINSMFLTEIYNSTDYPGPTQRLKKTVAVETTRVMLKENGVNLLLTMVDTPGFGDAVDNSNCWAPIIEYIESKYEDYLNSEARVTRQMSPDQRVHSCLYFIQPSGHGLKSLDIEFMKRLCDKVNIIPVIAKADTLTSEECALFKKQIMNEIAQHKIKIYEFPETSEEDEEHKLNKSLKERVPFAVVGSNCVIENDGKKTRGRKYPWGIAEVENLEHCDFIALRNMVIRTHLQDLKDVTNNVHYENYRCRKLAGLGADGKPSRISNKNPLAQMDEEKREHDNKMKKMEMEMEQVFEMKVREKKQKLKDSEAELTRRHEATKKQLEQQAKELEEKRRQFELEKESWEKDNQVTIEDLRRRSLEGSRETVDGKKEKKKKGLF</sequence>
<dbReference type="GO" id="GO:0005856">
    <property type="term" value="C:cytoskeleton"/>
    <property type="evidence" value="ECO:0007669"/>
    <property type="project" value="UniProtKB-ARBA"/>
</dbReference>
<dbReference type="Pfam" id="PF00735">
    <property type="entry name" value="Septin"/>
    <property type="match status" value="1"/>
</dbReference>
<feature type="region of interest" description="Disordered" evidence="8">
    <location>
        <begin position="101"/>
        <end position="191"/>
    </location>
</feature>
<dbReference type="GO" id="GO:0005525">
    <property type="term" value="F:GTP binding"/>
    <property type="evidence" value="ECO:0007669"/>
    <property type="project" value="UniProtKB-KW"/>
</dbReference>
<feature type="region of interest" description="Disordered" evidence="8">
    <location>
        <begin position="492"/>
        <end position="513"/>
    </location>
</feature>
<dbReference type="EMBL" id="OU892282">
    <property type="protein sequence ID" value="CAG9771111.1"/>
    <property type="molecule type" value="Genomic_DNA"/>
</dbReference>
<feature type="compositionally biased region" description="Basic and acidic residues" evidence="8">
    <location>
        <begin position="159"/>
        <end position="191"/>
    </location>
</feature>
<protein>
    <recommendedName>
        <fullName evidence="9">Septin-type G domain-containing protein</fullName>
    </recommendedName>
</protein>
<evidence type="ECO:0000259" key="9">
    <source>
        <dbReference type="PROSITE" id="PS51719"/>
    </source>
</evidence>
<feature type="region of interest" description="Disordered" evidence="8">
    <location>
        <begin position="1"/>
        <end position="87"/>
    </location>
</feature>
<reference evidence="10" key="1">
    <citation type="submission" date="2022-01" db="EMBL/GenBank/DDBJ databases">
        <authorList>
            <person name="King R."/>
        </authorList>
    </citation>
    <scope>NUCLEOTIDE SEQUENCE</scope>
</reference>
<dbReference type="InterPro" id="IPR030379">
    <property type="entry name" value="G_SEPTIN_dom"/>
</dbReference>
<dbReference type="AlphaFoldDB" id="A0A9N9QHV8"/>
<comment type="similarity">
    <text evidence="7">Belongs to the TRAFAC class TrmE-Era-EngA-EngB-Septin-like GTPase superfamily. Septin GTPase family.</text>
</comment>
<dbReference type="PANTHER" id="PTHR18884">
    <property type="entry name" value="SEPTIN"/>
    <property type="match status" value="1"/>
</dbReference>
<dbReference type="PROSITE" id="PS51719">
    <property type="entry name" value="G_SEPTIN"/>
    <property type="match status" value="1"/>
</dbReference>
<dbReference type="CDD" id="cd01850">
    <property type="entry name" value="CDC_Septin"/>
    <property type="match status" value="1"/>
</dbReference>
<feature type="domain" description="Septin-type G" evidence="9">
    <location>
        <begin position="217"/>
        <end position="488"/>
    </location>
</feature>
<keyword evidence="11" id="KW-1185">Reference proteome</keyword>
<keyword evidence="4" id="KW-0175">Coiled coil</keyword>
<dbReference type="GO" id="GO:0032154">
    <property type="term" value="C:cleavage furrow"/>
    <property type="evidence" value="ECO:0007669"/>
    <property type="project" value="UniProtKB-SubCell"/>
</dbReference>